<gene>
    <name evidence="3" type="ORF">MMF98_05095</name>
</gene>
<sequence>MERIAQLDTHGARAVETFVHGGERYLVVPQLAADVPGQPASMMLGNSEVDTLVYRWADEAGFTLHQRLPAHGGEDAEHFRIGERLFVAIAHLRSGAGPYDLRTTSDIYEMRGDRLELFQRLDTYAAKQWKHGEIGGRHFLALAQGVALPGEPRVPAPSTVYAWNGERFEPFQEVDSAWGYNWAFFEVAGQHFLAYADQSAPSQILRWDGERFAPFQTLEQKTGRAFCHFRARGEDWLAFACLHDQTVMLRWNGTRFALHQALSGPGGREFEWIPDADGDEGHLVQVNFLLGTREAPQPSLNSLIRRLDAQGQWSVVEEFPTSGGTDACSFHAGGQRYLVVANSLSAEVRFRTPSHVYRL</sequence>
<dbReference type="GO" id="GO:0007165">
    <property type="term" value="P:signal transduction"/>
    <property type="evidence" value="ECO:0007669"/>
    <property type="project" value="TreeGrafter"/>
</dbReference>
<dbReference type="SUPFAM" id="SSF51004">
    <property type="entry name" value="C-terminal (heme d1) domain of cytochrome cd1-nitrite reductase"/>
    <property type="match status" value="1"/>
</dbReference>
<reference evidence="3" key="1">
    <citation type="submission" date="2022-03" db="EMBL/GenBank/DDBJ databases">
        <authorList>
            <person name="Woo C.Y."/>
        </authorList>
    </citation>
    <scope>NUCLEOTIDE SEQUENCE</scope>
    <source>
        <strain evidence="3">CYS-02</strain>
    </source>
</reference>
<keyword evidence="1" id="KW-0732">Signal</keyword>
<keyword evidence="2" id="KW-0677">Repeat</keyword>
<protein>
    <recommendedName>
        <fullName evidence="5">EPTP domain-containing protein</fullName>
    </recommendedName>
</protein>
<dbReference type="EMBL" id="JALGBI010000001">
    <property type="protein sequence ID" value="MCJ0762583.1"/>
    <property type="molecule type" value="Genomic_DNA"/>
</dbReference>
<accession>A0A9X1VSL6</accession>
<proteinExistence type="predicted"/>
<dbReference type="Proteomes" id="UP001139447">
    <property type="component" value="Unassembled WGS sequence"/>
</dbReference>
<organism evidence="3 4">
    <name type="scientific">Variovorax terrae</name>
    <dbReference type="NCBI Taxonomy" id="2923278"/>
    <lineage>
        <taxon>Bacteria</taxon>
        <taxon>Pseudomonadati</taxon>
        <taxon>Pseudomonadota</taxon>
        <taxon>Betaproteobacteria</taxon>
        <taxon>Burkholderiales</taxon>
        <taxon>Comamonadaceae</taxon>
        <taxon>Variovorax</taxon>
    </lineage>
</organism>
<evidence type="ECO:0000256" key="2">
    <source>
        <dbReference type="ARBA" id="ARBA00022737"/>
    </source>
</evidence>
<comment type="caution">
    <text evidence="3">The sequence shown here is derived from an EMBL/GenBank/DDBJ whole genome shotgun (WGS) entry which is preliminary data.</text>
</comment>
<dbReference type="InterPro" id="IPR009039">
    <property type="entry name" value="EAR"/>
</dbReference>
<dbReference type="Pfam" id="PF03736">
    <property type="entry name" value="EPTP"/>
    <property type="match status" value="6"/>
</dbReference>
<dbReference type="RefSeq" id="WP_243304968.1">
    <property type="nucleotide sequence ID" value="NZ_JALGBI010000001.1"/>
</dbReference>
<evidence type="ECO:0008006" key="5">
    <source>
        <dbReference type="Google" id="ProtNLM"/>
    </source>
</evidence>
<dbReference type="PANTHER" id="PTHR15261">
    <property type="entry name" value="THROMBOSPONDIN-TYPE LAMININ G DOMAIN AND EAR REPEAT-CONTAINING"/>
    <property type="match status" value="1"/>
</dbReference>
<evidence type="ECO:0000313" key="3">
    <source>
        <dbReference type="EMBL" id="MCJ0762583.1"/>
    </source>
</evidence>
<dbReference type="InterPro" id="IPR011048">
    <property type="entry name" value="Haem_d1_sf"/>
</dbReference>
<evidence type="ECO:0000256" key="1">
    <source>
        <dbReference type="ARBA" id="ARBA00022729"/>
    </source>
</evidence>
<dbReference type="PANTHER" id="PTHR15261:SF4">
    <property type="entry name" value="THROMBOSPONDIN-TYPE LAMININ G DOMAIN AND EAR REPEAT-CONTAINING PROTEIN"/>
    <property type="match status" value="1"/>
</dbReference>
<evidence type="ECO:0000313" key="4">
    <source>
        <dbReference type="Proteomes" id="UP001139447"/>
    </source>
</evidence>
<name>A0A9X1VSL6_9BURK</name>
<keyword evidence="4" id="KW-1185">Reference proteome</keyword>
<dbReference type="PROSITE" id="PS50912">
    <property type="entry name" value="EAR"/>
    <property type="match status" value="5"/>
</dbReference>
<dbReference type="AlphaFoldDB" id="A0A9X1VSL6"/>
<dbReference type="InterPro" id="IPR005492">
    <property type="entry name" value="EPTP"/>
</dbReference>